<reference evidence="2" key="1">
    <citation type="journal article" date="2019" name="bioRxiv">
        <title>The Genome of the Zebra Mussel, Dreissena polymorpha: A Resource for Invasive Species Research.</title>
        <authorList>
            <person name="McCartney M.A."/>
            <person name="Auch B."/>
            <person name="Kono T."/>
            <person name="Mallez S."/>
            <person name="Zhang Y."/>
            <person name="Obille A."/>
            <person name="Becker A."/>
            <person name="Abrahante J.E."/>
            <person name="Garbe J."/>
            <person name="Badalamenti J.P."/>
            <person name="Herman A."/>
            <person name="Mangelson H."/>
            <person name="Liachko I."/>
            <person name="Sullivan S."/>
            <person name="Sone E.D."/>
            <person name="Koren S."/>
            <person name="Silverstein K.A.T."/>
            <person name="Beckman K.B."/>
            <person name="Gohl D.M."/>
        </authorList>
    </citation>
    <scope>NUCLEOTIDE SEQUENCE</scope>
    <source>
        <strain evidence="2">Duluth1</strain>
        <tissue evidence="2">Whole animal</tissue>
    </source>
</reference>
<feature type="region of interest" description="Disordered" evidence="1">
    <location>
        <begin position="1"/>
        <end position="23"/>
    </location>
</feature>
<evidence type="ECO:0000313" key="2">
    <source>
        <dbReference type="EMBL" id="KAH3781960.1"/>
    </source>
</evidence>
<dbReference type="Proteomes" id="UP000828390">
    <property type="component" value="Unassembled WGS sequence"/>
</dbReference>
<protein>
    <submittedName>
        <fullName evidence="2">Uncharacterized protein</fullName>
    </submittedName>
</protein>
<keyword evidence="3" id="KW-1185">Reference proteome</keyword>
<accession>A0A9D4ELB9</accession>
<comment type="caution">
    <text evidence="2">The sequence shown here is derived from an EMBL/GenBank/DDBJ whole genome shotgun (WGS) entry which is preliminary data.</text>
</comment>
<evidence type="ECO:0000313" key="3">
    <source>
        <dbReference type="Proteomes" id="UP000828390"/>
    </source>
</evidence>
<name>A0A9D4ELB9_DREPO</name>
<dbReference type="AlphaFoldDB" id="A0A9D4ELB9"/>
<feature type="compositionally biased region" description="Basic and acidic residues" evidence="1">
    <location>
        <begin position="1"/>
        <end position="15"/>
    </location>
</feature>
<proteinExistence type="predicted"/>
<gene>
    <name evidence="2" type="ORF">DPMN_159870</name>
</gene>
<evidence type="ECO:0000256" key="1">
    <source>
        <dbReference type="SAM" id="MobiDB-lite"/>
    </source>
</evidence>
<organism evidence="2 3">
    <name type="scientific">Dreissena polymorpha</name>
    <name type="common">Zebra mussel</name>
    <name type="synonym">Mytilus polymorpha</name>
    <dbReference type="NCBI Taxonomy" id="45954"/>
    <lineage>
        <taxon>Eukaryota</taxon>
        <taxon>Metazoa</taxon>
        <taxon>Spiralia</taxon>
        <taxon>Lophotrochozoa</taxon>
        <taxon>Mollusca</taxon>
        <taxon>Bivalvia</taxon>
        <taxon>Autobranchia</taxon>
        <taxon>Heteroconchia</taxon>
        <taxon>Euheterodonta</taxon>
        <taxon>Imparidentia</taxon>
        <taxon>Neoheterodontei</taxon>
        <taxon>Myida</taxon>
        <taxon>Dreissenoidea</taxon>
        <taxon>Dreissenidae</taxon>
        <taxon>Dreissena</taxon>
    </lineage>
</organism>
<reference evidence="2" key="2">
    <citation type="submission" date="2020-11" db="EMBL/GenBank/DDBJ databases">
        <authorList>
            <person name="McCartney M.A."/>
            <person name="Auch B."/>
            <person name="Kono T."/>
            <person name="Mallez S."/>
            <person name="Becker A."/>
            <person name="Gohl D.M."/>
            <person name="Silverstein K.A.T."/>
            <person name="Koren S."/>
            <person name="Bechman K.B."/>
            <person name="Herman A."/>
            <person name="Abrahante J.E."/>
            <person name="Garbe J."/>
        </authorList>
    </citation>
    <scope>NUCLEOTIDE SEQUENCE</scope>
    <source>
        <strain evidence="2">Duluth1</strain>
        <tissue evidence="2">Whole animal</tissue>
    </source>
</reference>
<sequence>MRDIKEVRGLNHEGPRPNGYLGRRGTVQENFLLPVAEEERCFSLHRNEVCEVDARVAPCRVLSKSPVG</sequence>
<dbReference type="EMBL" id="JAIWYP010000008">
    <property type="protein sequence ID" value="KAH3781960.1"/>
    <property type="molecule type" value="Genomic_DNA"/>
</dbReference>